<dbReference type="Proteomes" id="UP000825935">
    <property type="component" value="Chromosome 29"/>
</dbReference>
<proteinExistence type="predicted"/>
<organism evidence="1 2">
    <name type="scientific">Ceratopteris richardii</name>
    <name type="common">Triangle waterfern</name>
    <dbReference type="NCBI Taxonomy" id="49495"/>
    <lineage>
        <taxon>Eukaryota</taxon>
        <taxon>Viridiplantae</taxon>
        <taxon>Streptophyta</taxon>
        <taxon>Embryophyta</taxon>
        <taxon>Tracheophyta</taxon>
        <taxon>Polypodiopsida</taxon>
        <taxon>Polypodiidae</taxon>
        <taxon>Polypodiales</taxon>
        <taxon>Pteridineae</taxon>
        <taxon>Pteridaceae</taxon>
        <taxon>Parkerioideae</taxon>
        <taxon>Ceratopteris</taxon>
    </lineage>
</organism>
<evidence type="ECO:0000313" key="1">
    <source>
        <dbReference type="EMBL" id="KAH7291138.1"/>
    </source>
</evidence>
<gene>
    <name evidence="1" type="ORF">KP509_29G002100</name>
</gene>
<dbReference type="PANTHER" id="PTHR14873:SF1">
    <property type="entry name" value="OS06G0694100 PROTEIN"/>
    <property type="match status" value="1"/>
</dbReference>
<name>A0A8T2R5X5_CERRI</name>
<keyword evidence="2" id="KW-1185">Reference proteome</keyword>
<sequence length="759" mass="84915">MAEDTGIPDWKELSGDAGLTSKHWRTRLSALQSLLALVDQSNVREGFLHVKLLDLLTFTLALSDTHSPEFWEIMLGNIVHLSQMQAKLSERLLWSVPAKFSAGCMIVCQYQNQYFMGFLAISVDYDKEVQSAAAEVLSNSSILAGTQWLKEMIPRILCKFVSSALRVTMFRKAPKVPYFNGSSSPINIDVMVPALEGLVNIEQLCMSAANSKAIEEIGLQYLSLLVAALASLLEEYELSGDRVGTSKVLHLLRALGSSKYRQHIVLMISSELYEGAYLARLHRSSDLITDEILEILEKLDSLVTLKGIIVSLEDGFPPQVLKMPYEDNAEVGALCHIIKFLGIPSPLVVAINETRDKVEEEKFVKSTFFYLRVAKAVLKDVNGHMKYNDMVQDLALSCAALASADDGALSWITREVQELATDVVKCLAMTCIEFHHTSQSAKLKIDAGSSVERMILAMLPDVIPKLKNQLKDHLNTDDHNVSEVCSSSTRLASSITAAHQLCWCLKQVFHPHLSPSCTMIIPCALMALDHFSPHVKRQGLKLFNHLTDNLNPSELRWYEDPILDCITRSIVGCGELWPLLVQTAIPLAICIEGNNPRAVWYRKILNEMLGELERHLLDATRYKVWLQNVSILFERMGLVLVVHFKRVLPLLFPWLHTQDDSMTLLVLDILKVIVTHTWPRIPFHLDRLWKELEAVYSKSVQKEKNSKVLSSVINVAQLLHMIGGPAFDSGLQEEEDSTTSLGSALADYLYRQTADVGVA</sequence>
<accession>A0A8T2R5X5</accession>
<dbReference type="PANTHER" id="PTHR14873">
    <property type="entry name" value="OS06G0694100 PROTEIN"/>
    <property type="match status" value="1"/>
</dbReference>
<dbReference type="AlphaFoldDB" id="A0A8T2R5X5"/>
<evidence type="ECO:0000313" key="2">
    <source>
        <dbReference type="Proteomes" id="UP000825935"/>
    </source>
</evidence>
<comment type="caution">
    <text evidence="1">The sequence shown here is derived from an EMBL/GenBank/DDBJ whole genome shotgun (WGS) entry which is preliminary data.</text>
</comment>
<protein>
    <submittedName>
        <fullName evidence="1">Uncharacterized protein</fullName>
    </submittedName>
</protein>
<dbReference type="SUPFAM" id="SSF48371">
    <property type="entry name" value="ARM repeat"/>
    <property type="match status" value="1"/>
</dbReference>
<dbReference type="InterPro" id="IPR016024">
    <property type="entry name" value="ARM-type_fold"/>
</dbReference>
<dbReference type="OrthoDB" id="753785at2759"/>
<dbReference type="EMBL" id="CM035434">
    <property type="protein sequence ID" value="KAH7291138.1"/>
    <property type="molecule type" value="Genomic_DNA"/>
</dbReference>
<dbReference type="OMA" id="HNDGHET"/>
<reference evidence="1" key="1">
    <citation type="submission" date="2021-08" db="EMBL/GenBank/DDBJ databases">
        <title>WGS assembly of Ceratopteris richardii.</title>
        <authorList>
            <person name="Marchant D.B."/>
            <person name="Chen G."/>
            <person name="Jenkins J."/>
            <person name="Shu S."/>
            <person name="Leebens-Mack J."/>
            <person name="Grimwood J."/>
            <person name="Schmutz J."/>
            <person name="Soltis P."/>
            <person name="Soltis D."/>
            <person name="Chen Z.-H."/>
        </authorList>
    </citation>
    <scope>NUCLEOTIDE SEQUENCE</scope>
    <source>
        <strain evidence="1">Whitten #5841</strain>
        <tissue evidence="1">Leaf</tissue>
    </source>
</reference>